<dbReference type="InterPro" id="IPR009874">
    <property type="entry name" value="DUF1428"/>
</dbReference>
<gene>
    <name evidence="1" type="ORF">AVDCRST_MAG79-1401</name>
</gene>
<sequence>MGTDETARSSEAVEGYIDLYLLPVPEENLDAYRRQATIFGTVVKEHGGLGYREFRGDDLREGFSAEPGVMLTTAVAEFRSRAHRDEVMAKVLEDPRIKGSMDGDQLADMGQMQYGGFRTFVAP</sequence>
<proteinExistence type="predicted"/>
<dbReference type="Pfam" id="PF07237">
    <property type="entry name" value="DUF1428"/>
    <property type="match status" value="1"/>
</dbReference>
<evidence type="ECO:0008006" key="2">
    <source>
        <dbReference type="Google" id="ProtNLM"/>
    </source>
</evidence>
<dbReference type="SUPFAM" id="SSF54909">
    <property type="entry name" value="Dimeric alpha+beta barrel"/>
    <property type="match status" value="1"/>
</dbReference>
<reference evidence="1" key="1">
    <citation type="submission" date="2020-02" db="EMBL/GenBank/DDBJ databases">
        <authorList>
            <person name="Meier V. D."/>
        </authorList>
    </citation>
    <scope>NUCLEOTIDE SEQUENCE</scope>
    <source>
        <strain evidence="1">AVDCRST_MAG79</strain>
    </source>
</reference>
<dbReference type="InterPro" id="IPR011008">
    <property type="entry name" value="Dimeric_a/b-barrel"/>
</dbReference>
<evidence type="ECO:0000313" key="1">
    <source>
        <dbReference type="EMBL" id="CAA9536298.1"/>
    </source>
</evidence>
<protein>
    <recommendedName>
        <fullName evidence="2">DUF1428 domain-containing protein</fullName>
    </recommendedName>
</protein>
<organism evidence="1">
    <name type="scientific">uncultured Thermoleophilia bacterium</name>
    <dbReference type="NCBI Taxonomy" id="1497501"/>
    <lineage>
        <taxon>Bacteria</taxon>
        <taxon>Bacillati</taxon>
        <taxon>Actinomycetota</taxon>
        <taxon>Thermoleophilia</taxon>
        <taxon>environmental samples</taxon>
    </lineage>
</organism>
<dbReference type="AlphaFoldDB" id="A0A6J4U1D1"/>
<name>A0A6J4U1D1_9ACTN</name>
<accession>A0A6J4U1D1</accession>
<dbReference type="Gene3D" id="3.30.70.100">
    <property type="match status" value="1"/>
</dbReference>
<dbReference type="EMBL" id="CADCWC010000218">
    <property type="protein sequence ID" value="CAA9536298.1"/>
    <property type="molecule type" value="Genomic_DNA"/>
</dbReference>